<dbReference type="InterPro" id="IPR011989">
    <property type="entry name" value="ARM-like"/>
</dbReference>
<dbReference type="GO" id="GO:0005634">
    <property type="term" value="C:nucleus"/>
    <property type="evidence" value="ECO:0007669"/>
    <property type="project" value="TreeGrafter"/>
</dbReference>
<dbReference type="Gene3D" id="1.25.10.10">
    <property type="entry name" value="Leucine-rich Repeat Variant"/>
    <property type="match status" value="1"/>
</dbReference>
<evidence type="ECO:0000256" key="4">
    <source>
        <dbReference type="ARBA" id="ARBA00022889"/>
    </source>
</evidence>
<gene>
    <name evidence="8" type="ORF">E1301_Tti002139</name>
</gene>
<dbReference type="GO" id="GO:0005912">
    <property type="term" value="C:adherens junction"/>
    <property type="evidence" value="ECO:0007669"/>
    <property type="project" value="TreeGrafter"/>
</dbReference>
<reference evidence="8 9" key="1">
    <citation type="journal article" date="2019" name="Mol. Ecol. Resour.">
        <title>Chromosome-level genome assembly of Triplophysa tibetana, a fish adapted to the harsh high-altitude environment of the Tibetan Plateau.</title>
        <authorList>
            <person name="Yang X."/>
            <person name="Liu H."/>
            <person name="Ma Z."/>
            <person name="Zou Y."/>
            <person name="Zou M."/>
            <person name="Mao Y."/>
            <person name="Li X."/>
            <person name="Wang H."/>
            <person name="Chen T."/>
            <person name="Wang W."/>
            <person name="Yang R."/>
        </authorList>
    </citation>
    <scope>NUCLEOTIDE SEQUENCE [LARGE SCALE GENOMIC DNA]</scope>
    <source>
        <strain evidence="8">TTIB1903HZAU</strain>
        <tissue evidence="8">Muscle</tissue>
    </source>
</reference>
<dbReference type="PANTHER" id="PTHR10372">
    <property type="entry name" value="PLAKOPHILLIN-RELATED"/>
    <property type="match status" value="1"/>
</dbReference>
<dbReference type="SMART" id="SM00185">
    <property type="entry name" value="ARM"/>
    <property type="match status" value="6"/>
</dbReference>
<protein>
    <submittedName>
        <fullName evidence="8">Plakophilin-1</fullName>
    </submittedName>
</protein>
<name>A0A5A9NDB5_9TELE</name>
<evidence type="ECO:0000256" key="6">
    <source>
        <dbReference type="PROSITE-ProRule" id="PRU00259"/>
    </source>
</evidence>
<feature type="compositionally biased region" description="Polar residues" evidence="7">
    <location>
        <begin position="24"/>
        <end position="39"/>
    </location>
</feature>
<evidence type="ECO:0000313" key="9">
    <source>
        <dbReference type="Proteomes" id="UP000324632"/>
    </source>
</evidence>
<dbReference type="PANTHER" id="PTHR10372:SF3">
    <property type="entry name" value="PLAKOPHILIN-1"/>
    <property type="match status" value="1"/>
</dbReference>
<dbReference type="Pfam" id="PF00514">
    <property type="entry name" value="Arm"/>
    <property type="match status" value="2"/>
</dbReference>
<dbReference type="GO" id="GO:0005886">
    <property type="term" value="C:plasma membrane"/>
    <property type="evidence" value="ECO:0007669"/>
    <property type="project" value="TreeGrafter"/>
</dbReference>
<comment type="subcellular location">
    <subcellularLocation>
        <location evidence="1">Cell junction</location>
    </subcellularLocation>
</comment>
<feature type="repeat" description="ARM" evidence="6">
    <location>
        <begin position="211"/>
        <end position="253"/>
    </location>
</feature>
<evidence type="ECO:0000256" key="3">
    <source>
        <dbReference type="ARBA" id="ARBA00022737"/>
    </source>
</evidence>
<feature type="repeat" description="ARM" evidence="6">
    <location>
        <begin position="253"/>
        <end position="296"/>
    </location>
</feature>
<dbReference type="GO" id="GO:0048513">
    <property type="term" value="P:animal organ development"/>
    <property type="evidence" value="ECO:0007669"/>
    <property type="project" value="UniProtKB-ARBA"/>
</dbReference>
<dbReference type="GO" id="GO:0098609">
    <property type="term" value="P:cell-cell adhesion"/>
    <property type="evidence" value="ECO:0007669"/>
    <property type="project" value="InterPro"/>
</dbReference>
<dbReference type="InterPro" id="IPR000225">
    <property type="entry name" value="Armadillo"/>
</dbReference>
<keyword evidence="5" id="KW-0965">Cell junction</keyword>
<evidence type="ECO:0000256" key="1">
    <source>
        <dbReference type="ARBA" id="ARBA00004282"/>
    </source>
</evidence>
<dbReference type="AlphaFoldDB" id="A0A5A9NDB5"/>
<comment type="caution">
    <text evidence="8">The sequence shown here is derived from an EMBL/GenBank/DDBJ whole genome shotgun (WGS) entry which is preliminary data.</text>
</comment>
<evidence type="ECO:0000256" key="5">
    <source>
        <dbReference type="ARBA" id="ARBA00022949"/>
    </source>
</evidence>
<dbReference type="EMBL" id="SOYY01000020">
    <property type="protein sequence ID" value="KAA0706819.1"/>
    <property type="molecule type" value="Genomic_DNA"/>
</dbReference>
<dbReference type="SUPFAM" id="SSF48371">
    <property type="entry name" value="ARM repeat"/>
    <property type="match status" value="1"/>
</dbReference>
<feature type="compositionally biased region" description="Polar residues" evidence="7">
    <location>
        <begin position="53"/>
        <end position="65"/>
    </location>
</feature>
<keyword evidence="3" id="KW-0677">Repeat</keyword>
<evidence type="ECO:0000256" key="7">
    <source>
        <dbReference type="SAM" id="MobiDB-lite"/>
    </source>
</evidence>
<evidence type="ECO:0000313" key="8">
    <source>
        <dbReference type="EMBL" id="KAA0706819.1"/>
    </source>
</evidence>
<dbReference type="GO" id="GO:0005737">
    <property type="term" value="C:cytoplasm"/>
    <property type="evidence" value="ECO:0007669"/>
    <property type="project" value="TreeGrafter"/>
</dbReference>
<comment type="similarity">
    <text evidence="2">Belongs to the beta-catenin family.</text>
</comment>
<proteinExistence type="inferred from homology"/>
<sequence>MGEPVRSTMGIGLAEDTSLVMPSDKNQCTGQQRVLQQVKSIKRTKSKIVKNDSLPSPTSPESATEYSEPKFQFSPTTGPVSILSRSSTSTSRWQSIMNSHHTVRRQNGSIYQSVSNGMKPHEPIMNGQKGNLSRARTVKTASQSQELNLVRNKSDSSGVNGSNWAMDAMTLQEAVELLTHPDINQQLCGASFIQHCTYVKGEARREVCQLEGIHTLIQLLKSENLDLQQTVAAALRNVVFKDPKNKSKVKLYGGIKVIVDLVQSTEEAEIQKQLTGLLWNLSSADDLKPELIKTGLVLLTESILQPYTQPHSYTEKLIEPEIFLNTTGCIRNLSCSTDDDRIWMRDCPYLIDSLMTFLQGRLEIGELDDKSVENCVCVLHNLSFKLDKEAPEHFSIIEDSQKETGDKSKNSLFSSKRPKIQKELSFPAMDTLDPEGVSWLYNRKSLQMYLSLLRLCQNESTLEACCGTLQNLTASKHLVSTVMSQAIEKLNGLPTISPLLNSKNQNLQKTAMFVVGNMSRVSNLRATMAKEALPEVSAFISSVDITTVKADDTIATACSVMQTLVVAEPEHSKNVLNRDMIMNLTSLSENMSFSKARQPAGALLYSLWGQKYINNRLKKKGMVKDTFVNPVTAASYKLISSKHLESLKPE</sequence>
<accession>A0A5A9NDB5</accession>
<dbReference type="InterPro" id="IPR028435">
    <property type="entry name" value="Plakophilin/d_Catenin"/>
</dbReference>
<organism evidence="8 9">
    <name type="scientific">Triplophysa tibetana</name>
    <dbReference type="NCBI Taxonomy" id="1572043"/>
    <lineage>
        <taxon>Eukaryota</taxon>
        <taxon>Metazoa</taxon>
        <taxon>Chordata</taxon>
        <taxon>Craniata</taxon>
        <taxon>Vertebrata</taxon>
        <taxon>Euteleostomi</taxon>
        <taxon>Actinopterygii</taxon>
        <taxon>Neopterygii</taxon>
        <taxon>Teleostei</taxon>
        <taxon>Ostariophysi</taxon>
        <taxon>Cypriniformes</taxon>
        <taxon>Nemacheilidae</taxon>
        <taxon>Triplophysa</taxon>
    </lineage>
</organism>
<feature type="region of interest" description="Disordered" evidence="7">
    <location>
        <begin position="1"/>
        <end position="86"/>
    </location>
</feature>
<dbReference type="Proteomes" id="UP000324632">
    <property type="component" value="Chromosome 20"/>
</dbReference>
<keyword evidence="4" id="KW-0130">Cell adhesion</keyword>
<dbReference type="InterPro" id="IPR016024">
    <property type="entry name" value="ARM-type_fold"/>
</dbReference>
<evidence type="ECO:0000256" key="2">
    <source>
        <dbReference type="ARBA" id="ARBA00005462"/>
    </source>
</evidence>
<dbReference type="PROSITE" id="PS50176">
    <property type="entry name" value="ARM_REPEAT"/>
    <property type="match status" value="2"/>
</dbReference>
<keyword evidence="9" id="KW-1185">Reference proteome</keyword>